<protein>
    <submittedName>
        <fullName evidence="1">Uncharacterized protein</fullName>
    </submittedName>
</protein>
<sequence>MLDQLLKIMMEEVGYKRNWCEVATSPLITPRRSSSCLRLETILEEGSENKGVSIPSKKVFHLVSVVLSTVFYFLLKKDVNFSA</sequence>
<dbReference type="Proteomes" id="UP000828251">
    <property type="component" value="Unassembled WGS sequence"/>
</dbReference>
<organism evidence="1 2">
    <name type="scientific">Gossypium stocksii</name>
    <dbReference type="NCBI Taxonomy" id="47602"/>
    <lineage>
        <taxon>Eukaryota</taxon>
        <taxon>Viridiplantae</taxon>
        <taxon>Streptophyta</taxon>
        <taxon>Embryophyta</taxon>
        <taxon>Tracheophyta</taxon>
        <taxon>Spermatophyta</taxon>
        <taxon>Magnoliopsida</taxon>
        <taxon>eudicotyledons</taxon>
        <taxon>Gunneridae</taxon>
        <taxon>Pentapetalae</taxon>
        <taxon>rosids</taxon>
        <taxon>malvids</taxon>
        <taxon>Malvales</taxon>
        <taxon>Malvaceae</taxon>
        <taxon>Malvoideae</taxon>
        <taxon>Gossypium</taxon>
    </lineage>
</organism>
<dbReference type="OrthoDB" id="1044997at2759"/>
<comment type="caution">
    <text evidence="1">The sequence shown here is derived from an EMBL/GenBank/DDBJ whole genome shotgun (WGS) entry which is preliminary data.</text>
</comment>
<proteinExistence type="predicted"/>
<gene>
    <name evidence="1" type="ORF">J1N35_031248</name>
</gene>
<dbReference type="EMBL" id="JAIQCV010000009">
    <property type="protein sequence ID" value="KAH1066261.1"/>
    <property type="molecule type" value="Genomic_DNA"/>
</dbReference>
<keyword evidence="2" id="KW-1185">Reference proteome</keyword>
<dbReference type="PANTHER" id="PTHR36063:SF3">
    <property type="entry name" value="PROTEIN, PUTATIVE-RELATED"/>
    <property type="match status" value="1"/>
</dbReference>
<dbReference type="AlphaFoldDB" id="A0A9D3ZTK7"/>
<evidence type="ECO:0000313" key="2">
    <source>
        <dbReference type="Proteomes" id="UP000828251"/>
    </source>
</evidence>
<dbReference type="PANTHER" id="PTHR36063">
    <property type="entry name" value="ARABIDOPSIS THALIANA GENOMIC DNA, CHROMOSOME 5, P1 CLONE:MOK16"/>
    <property type="match status" value="1"/>
</dbReference>
<accession>A0A9D3ZTK7</accession>
<name>A0A9D3ZTK7_9ROSI</name>
<reference evidence="1 2" key="1">
    <citation type="journal article" date="2021" name="Plant Biotechnol. J.">
        <title>Multi-omics assisted identification of the key and species-specific regulatory components of drought-tolerant mechanisms in Gossypium stocksii.</title>
        <authorList>
            <person name="Yu D."/>
            <person name="Ke L."/>
            <person name="Zhang D."/>
            <person name="Wu Y."/>
            <person name="Sun Y."/>
            <person name="Mei J."/>
            <person name="Sun J."/>
            <person name="Sun Y."/>
        </authorList>
    </citation>
    <scope>NUCLEOTIDE SEQUENCE [LARGE SCALE GENOMIC DNA]</scope>
    <source>
        <strain evidence="2">cv. E1</strain>
        <tissue evidence="1">Leaf</tissue>
    </source>
</reference>
<evidence type="ECO:0000313" key="1">
    <source>
        <dbReference type="EMBL" id="KAH1066261.1"/>
    </source>
</evidence>